<organism evidence="1 2">
    <name type="scientific">Dallia pectoralis</name>
    <name type="common">Alaska blackfish</name>
    <dbReference type="NCBI Taxonomy" id="75939"/>
    <lineage>
        <taxon>Eukaryota</taxon>
        <taxon>Metazoa</taxon>
        <taxon>Chordata</taxon>
        <taxon>Craniata</taxon>
        <taxon>Vertebrata</taxon>
        <taxon>Euteleostomi</taxon>
        <taxon>Actinopterygii</taxon>
        <taxon>Neopterygii</taxon>
        <taxon>Teleostei</taxon>
        <taxon>Protacanthopterygii</taxon>
        <taxon>Esociformes</taxon>
        <taxon>Umbridae</taxon>
        <taxon>Dallia</taxon>
    </lineage>
</organism>
<comment type="caution">
    <text evidence="1">The sequence shown here is derived from an EMBL/GenBank/DDBJ whole genome shotgun (WGS) entry which is preliminary data.</text>
</comment>
<evidence type="ECO:0000313" key="2">
    <source>
        <dbReference type="Proteomes" id="UP001157502"/>
    </source>
</evidence>
<name>A0ACC2F2P9_DALPE</name>
<keyword evidence="2" id="KW-1185">Reference proteome</keyword>
<gene>
    <name evidence="1" type="ORF">DPEC_G00353950</name>
</gene>
<evidence type="ECO:0000313" key="1">
    <source>
        <dbReference type="EMBL" id="KAJ7985619.1"/>
    </source>
</evidence>
<sequence>MCATLHHSVLATPRLHYTRLLLCVYRWCDGSLFPHSKGCLLSILVLGAGADEVLSGASAVGWYLASQGRRTGADAKQQSQVWQWLSFADNELTPVACAVVFPLLGVMGLDKKLQQSSRAEMIRILKVLDKNLEPKTFLVGESLTLADIAVATAALLPFKYALEASDRKVLTNVTRWFLTCVNQPQFIKVLGQISLCEKMVPVPPMNSTAPVPAAKAKPAADAAPPSAESASGKPKTEAQLKKEAKNREKLEKFQKKKEMEEKKKQEKKLAPPTEKKAKPEKKEIGTISYDVPTPPGEKKDVLGPLPDSYSPQYVEAAWYSWWEKQGYFKPEYGRKNISEPNPRGVFMMCIPPPNVTGSLHLGHALTNAIQDCLTRWHRMRGETTLWNPGCDHAGIATQVVVEKKLMRERGMSRHDLGREQFIQEVWKWKNEKGDRIYHQLKKLGSSLDWDRECFTMDPKLSYAVQEAFIRLHEDGVIYRSKRLVNWSCTLNSAISDIEVDKKELTGRTLLPVPGYKDKVEFGVLVSFSYKIEGSDEEVIVATTRVETMLGDSAVAVHPTDPRYQHLKGKMVVHPFCDRKMPVVFDDFVDVNFGTGAVKITPAHDQNDYEVGNRHDLAFINIMDDNGNLINVPPPFLGMKRFEARKAVLQALKDLGQFKEIKDNPMVVPVCSRSKDIVEPLLKPQWYVDCADMGKQAVDAVREGQLKIIPDHHLKTWFNWMDNIRDWCISRQLWWGHRIPAYFVNVNDPSVKPGEDMDGHYWVSGRTRDEALEKASKRFNVSTDKISLRQDEDVLDTWFSSGIFPFSIFGWPNETQDLSVFYPGTLLETGHDILFFWVARMVMMGLKLTGRLPFTEVYLHAVVRDAHGRKMSKSLGNVIDPLDVITGISLEGLYNQLNDSNLDPVEVERAKQGQKSDYPDGIPECGTDALRFALCAYTSQGRDINLDVNRILGYRHFCNKLWNAVKFAMRTLGEGFVPSEKAQLPGQESVCERWILSRLSAAVGLCNAGFQAYDFPGITTTIYNFWLYELCDVYLECIKPVFSRAEEDGASQIQAAVSRQTLYTCLETGLRLLAPIMPFVGEELYQRLPRRQSHNNDASIHVMSYPETTEFCWHSEEVDRQMDFVMTVVRTIRSLRADYNLTKTRADCYLQCIDSETVTLVRQYSQQIQTLSLSQTVQPVTATGNVPEGCAVAIASDRCTVNLMLKGLIDLEKEVSKLTIKKGELEKQMEKLREKMEKSDYKEKVPVKVQELDAEKLRQSQTELEKTQDAIDNFKRMM</sequence>
<dbReference type="EMBL" id="CM055763">
    <property type="protein sequence ID" value="KAJ7985619.1"/>
    <property type="molecule type" value="Genomic_DNA"/>
</dbReference>
<reference evidence="1" key="1">
    <citation type="submission" date="2021-05" db="EMBL/GenBank/DDBJ databases">
        <authorList>
            <person name="Pan Q."/>
            <person name="Jouanno E."/>
            <person name="Zahm M."/>
            <person name="Klopp C."/>
            <person name="Cabau C."/>
            <person name="Louis A."/>
            <person name="Berthelot C."/>
            <person name="Parey E."/>
            <person name="Roest Crollius H."/>
            <person name="Montfort J."/>
            <person name="Robinson-Rechavi M."/>
            <person name="Bouchez O."/>
            <person name="Lampietro C."/>
            <person name="Lopez Roques C."/>
            <person name="Donnadieu C."/>
            <person name="Postlethwait J."/>
            <person name="Bobe J."/>
            <person name="Dillon D."/>
            <person name="Chandos A."/>
            <person name="von Hippel F."/>
            <person name="Guiguen Y."/>
        </authorList>
    </citation>
    <scope>NUCLEOTIDE SEQUENCE</scope>
    <source>
        <strain evidence="1">YG-Jan2019</strain>
    </source>
</reference>
<dbReference type="Proteomes" id="UP001157502">
    <property type="component" value="Chromosome 36"/>
</dbReference>
<proteinExistence type="predicted"/>
<accession>A0ACC2F2P9</accession>
<protein>
    <submittedName>
        <fullName evidence="1">Uncharacterized protein</fullName>
    </submittedName>
</protein>